<dbReference type="SUPFAM" id="SSF51735">
    <property type="entry name" value="NAD(P)-binding Rossmann-fold domains"/>
    <property type="match status" value="1"/>
</dbReference>
<organism evidence="6">
    <name type="scientific">Singulisphaera sp. Ch08</name>
    <dbReference type="NCBI Taxonomy" id="3120278"/>
    <lineage>
        <taxon>Bacteria</taxon>
        <taxon>Pseudomonadati</taxon>
        <taxon>Planctomycetota</taxon>
        <taxon>Planctomycetia</taxon>
        <taxon>Isosphaerales</taxon>
        <taxon>Isosphaeraceae</taxon>
        <taxon>Singulisphaera</taxon>
    </lineage>
</organism>
<dbReference type="RefSeq" id="WP_406699419.1">
    <property type="nucleotide sequence ID" value="NZ_CP155447.1"/>
</dbReference>
<dbReference type="InterPro" id="IPR006115">
    <property type="entry name" value="6PGDH_NADP-bd"/>
</dbReference>
<dbReference type="SUPFAM" id="SSF48179">
    <property type="entry name" value="6-phosphogluconate dehydrogenase C-terminal domain-like"/>
    <property type="match status" value="1"/>
</dbReference>
<dbReference type="PANTHER" id="PTHR43580">
    <property type="entry name" value="OXIDOREDUCTASE GLYR1-RELATED"/>
    <property type="match status" value="1"/>
</dbReference>
<dbReference type="Gene3D" id="1.10.1040.10">
    <property type="entry name" value="N-(1-d-carboxylethyl)-l-norvaline Dehydrogenase, domain 2"/>
    <property type="match status" value="1"/>
</dbReference>
<evidence type="ECO:0000313" key="6">
    <source>
        <dbReference type="EMBL" id="XBH06568.1"/>
    </source>
</evidence>
<feature type="active site" evidence="3">
    <location>
        <position position="168"/>
    </location>
</feature>
<dbReference type="EMBL" id="CP155447">
    <property type="protein sequence ID" value="XBH06568.1"/>
    <property type="molecule type" value="Genomic_DNA"/>
</dbReference>
<evidence type="ECO:0000256" key="1">
    <source>
        <dbReference type="ARBA" id="ARBA00023002"/>
    </source>
</evidence>
<dbReference type="Pfam" id="PF03446">
    <property type="entry name" value="NAD_binding_2"/>
    <property type="match status" value="1"/>
</dbReference>
<dbReference type="GO" id="GO:0051287">
    <property type="term" value="F:NAD binding"/>
    <property type="evidence" value="ECO:0007669"/>
    <property type="project" value="InterPro"/>
</dbReference>
<gene>
    <name evidence="6" type="ORF">V5E97_11165</name>
</gene>
<keyword evidence="2" id="KW-0520">NAD</keyword>
<sequence length="287" mass="30578">MSVERKIGVIGLGLMGTAISLRLLEHGYSVRVWNRTQEEAAPLVERGAVWSDAVATECDRVVICLYSSDIVAMVVGPLLPDLRAGQVFVDTTTGEPAQSEAMGAQLAARGVSYLAAPISGSSEQTRRGEATVIVGGGREAFEGCADLWPVLGRNVFHVGGWGDAARMKLASNLVLGLNRAALAEGLAFAEAIGLEPAAALEVLKGSMAYSRAMDVKGRKMIERDFSVQARLSQHLKDVRLMLDAAADAGLSLPLSETHRRLMERAEAEGWGDLDNSAIIDVYRSSSP</sequence>
<protein>
    <submittedName>
        <fullName evidence="6">NAD(P)-dependent oxidoreductase</fullName>
        <ecNumber evidence="6">1.1.-.-</ecNumber>
    </submittedName>
</protein>
<dbReference type="InterPro" id="IPR051265">
    <property type="entry name" value="HIBADH-related_NP60_sf"/>
</dbReference>
<dbReference type="PANTHER" id="PTHR43580:SF2">
    <property type="entry name" value="CYTOKINE-LIKE NUCLEAR FACTOR N-PAC"/>
    <property type="match status" value="1"/>
</dbReference>
<evidence type="ECO:0000256" key="3">
    <source>
        <dbReference type="PIRSR" id="PIRSR000103-1"/>
    </source>
</evidence>
<feature type="domain" description="3-hydroxyisobutyrate dehydrogenase-like NAD-binding" evidence="5">
    <location>
        <begin position="162"/>
        <end position="282"/>
    </location>
</feature>
<dbReference type="InterPro" id="IPR015815">
    <property type="entry name" value="HIBADH-related"/>
</dbReference>
<dbReference type="GO" id="GO:0016491">
    <property type="term" value="F:oxidoreductase activity"/>
    <property type="evidence" value="ECO:0007669"/>
    <property type="project" value="UniProtKB-KW"/>
</dbReference>
<feature type="domain" description="6-phosphogluconate dehydrogenase NADP-binding" evidence="4">
    <location>
        <begin position="6"/>
        <end position="159"/>
    </location>
</feature>
<dbReference type="PIRSF" id="PIRSF000103">
    <property type="entry name" value="HIBADH"/>
    <property type="match status" value="1"/>
</dbReference>
<dbReference type="Pfam" id="PF14833">
    <property type="entry name" value="NAD_binding_11"/>
    <property type="match status" value="1"/>
</dbReference>
<dbReference type="InterPro" id="IPR029154">
    <property type="entry name" value="HIBADH-like_NADP-bd"/>
</dbReference>
<dbReference type="GO" id="GO:0050661">
    <property type="term" value="F:NADP binding"/>
    <property type="evidence" value="ECO:0007669"/>
    <property type="project" value="InterPro"/>
</dbReference>
<keyword evidence="1 6" id="KW-0560">Oxidoreductase</keyword>
<name>A0AAU7CNI4_9BACT</name>
<dbReference type="Gene3D" id="3.40.50.720">
    <property type="entry name" value="NAD(P)-binding Rossmann-like Domain"/>
    <property type="match status" value="1"/>
</dbReference>
<dbReference type="InterPro" id="IPR013328">
    <property type="entry name" value="6PGD_dom2"/>
</dbReference>
<dbReference type="AlphaFoldDB" id="A0AAU7CNI4"/>
<dbReference type="InterPro" id="IPR036291">
    <property type="entry name" value="NAD(P)-bd_dom_sf"/>
</dbReference>
<evidence type="ECO:0000259" key="4">
    <source>
        <dbReference type="Pfam" id="PF03446"/>
    </source>
</evidence>
<dbReference type="EC" id="1.1.-.-" evidence="6"/>
<evidence type="ECO:0000256" key="2">
    <source>
        <dbReference type="ARBA" id="ARBA00023027"/>
    </source>
</evidence>
<evidence type="ECO:0000259" key="5">
    <source>
        <dbReference type="Pfam" id="PF14833"/>
    </source>
</evidence>
<dbReference type="InterPro" id="IPR008927">
    <property type="entry name" value="6-PGluconate_DH-like_C_sf"/>
</dbReference>
<proteinExistence type="predicted"/>
<accession>A0AAU7CNI4</accession>
<reference evidence="6" key="1">
    <citation type="submission" date="2024-05" db="EMBL/GenBank/DDBJ databases">
        <title>Planctomycetes of the genus Singulisphaera possess chitinolytic capabilities.</title>
        <authorList>
            <person name="Ivanova A."/>
        </authorList>
    </citation>
    <scope>NUCLEOTIDE SEQUENCE</scope>
    <source>
        <strain evidence="6">Ch08T</strain>
    </source>
</reference>